<protein>
    <submittedName>
        <fullName evidence="5">Pyridine nucleotide-disulfide oxidoreductase</fullName>
    </submittedName>
    <submittedName>
        <fullName evidence="4">Thioredoxin reductase</fullName>
    </submittedName>
</protein>
<dbReference type="PANTHER" id="PTHR48105">
    <property type="entry name" value="THIOREDOXIN REDUCTASE 1-RELATED-RELATED"/>
    <property type="match status" value="1"/>
</dbReference>
<dbReference type="Pfam" id="PF07992">
    <property type="entry name" value="Pyr_redox_2"/>
    <property type="match status" value="1"/>
</dbReference>
<dbReference type="InterPro" id="IPR050097">
    <property type="entry name" value="Ferredoxin-NADP_redctase_2"/>
</dbReference>
<dbReference type="STRING" id="551990.SAMN05192550_1795"/>
<evidence type="ECO:0000313" key="8">
    <source>
        <dbReference type="Proteomes" id="UP000182367"/>
    </source>
</evidence>
<dbReference type="Proteomes" id="UP000093226">
    <property type="component" value="Unassembled WGS sequence"/>
</dbReference>
<gene>
    <name evidence="5" type="ORF">FBGL_15245</name>
    <name evidence="4" type="ORF">FGL01_18610</name>
    <name evidence="6" type="ORF">SAMN05192550_1795</name>
</gene>
<dbReference type="SUPFAM" id="SSF51905">
    <property type="entry name" value="FAD/NAD(P)-binding domain"/>
    <property type="match status" value="1"/>
</dbReference>
<reference evidence="5" key="2">
    <citation type="submission" date="2016-03" db="EMBL/GenBank/DDBJ databases">
        <authorList>
            <person name="Ploux O."/>
        </authorList>
    </citation>
    <scope>NUCLEOTIDE SEQUENCE</scope>
    <source>
        <strain evidence="5">NBRC 105008</strain>
    </source>
</reference>
<evidence type="ECO:0000313" key="9">
    <source>
        <dbReference type="Proteomes" id="UP000321579"/>
    </source>
</evidence>
<dbReference type="PRINTS" id="PR00368">
    <property type="entry name" value="FADPNR"/>
</dbReference>
<evidence type="ECO:0000313" key="6">
    <source>
        <dbReference type="EMBL" id="SDJ27866.1"/>
    </source>
</evidence>
<dbReference type="Proteomes" id="UP000182367">
    <property type="component" value="Unassembled WGS sequence"/>
</dbReference>
<proteinExistence type="predicted"/>
<evidence type="ECO:0000256" key="2">
    <source>
        <dbReference type="ARBA" id="ARBA00023002"/>
    </source>
</evidence>
<keyword evidence="2" id="KW-0560">Oxidoreductase</keyword>
<evidence type="ECO:0000313" key="4">
    <source>
        <dbReference type="EMBL" id="GEL11122.1"/>
    </source>
</evidence>
<dbReference type="GO" id="GO:0016491">
    <property type="term" value="F:oxidoreductase activity"/>
    <property type="evidence" value="ECO:0007669"/>
    <property type="project" value="UniProtKB-KW"/>
</dbReference>
<dbReference type="EMBL" id="FNEO01000002">
    <property type="protein sequence ID" value="SDJ27866.1"/>
    <property type="molecule type" value="Genomic_DNA"/>
</dbReference>
<evidence type="ECO:0000259" key="3">
    <source>
        <dbReference type="Pfam" id="PF07992"/>
    </source>
</evidence>
<comment type="caution">
    <text evidence="5">The sequence shown here is derived from an EMBL/GenBank/DDBJ whole genome shotgun (WGS) entry which is preliminary data.</text>
</comment>
<dbReference type="PRINTS" id="PR00469">
    <property type="entry name" value="PNDRDTASEII"/>
</dbReference>
<dbReference type="RefSeq" id="WP_066329885.1">
    <property type="nucleotide sequence ID" value="NZ_FNEO01000002.1"/>
</dbReference>
<dbReference type="Gene3D" id="3.50.50.60">
    <property type="entry name" value="FAD/NAD(P)-binding domain"/>
    <property type="match status" value="2"/>
</dbReference>
<evidence type="ECO:0000313" key="5">
    <source>
        <dbReference type="EMBL" id="OCB68929.1"/>
    </source>
</evidence>
<dbReference type="EMBL" id="LVEO01000029">
    <property type="protein sequence ID" value="OCB68929.1"/>
    <property type="molecule type" value="Genomic_DNA"/>
</dbReference>
<name>A0A1B9DH12_9FLAO</name>
<dbReference type="AlphaFoldDB" id="A0A1B9DH12"/>
<dbReference type="OrthoDB" id="9806179at2"/>
<reference evidence="6 8" key="3">
    <citation type="submission" date="2016-10" db="EMBL/GenBank/DDBJ databases">
        <authorList>
            <person name="Varghese N."/>
            <person name="Submissions S."/>
        </authorList>
    </citation>
    <scope>NUCLEOTIDE SEQUENCE [LARGE SCALE GENOMIC DNA]</scope>
    <source>
        <strain evidence="6 8">Gm-149</strain>
    </source>
</reference>
<evidence type="ECO:0000313" key="7">
    <source>
        <dbReference type="Proteomes" id="UP000093226"/>
    </source>
</evidence>
<feature type="domain" description="FAD/NAD(P)-binding" evidence="3">
    <location>
        <begin position="44"/>
        <end position="323"/>
    </location>
</feature>
<dbReference type="InterPro" id="IPR023753">
    <property type="entry name" value="FAD/NAD-binding_dom"/>
</dbReference>
<reference evidence="4 9" key="4">
    <citation type="submission" date="2019-07" db="EMBL/GenBank/DDBJ databases">
        <title>Whole genome shotgun sequence of Flavobacterium glycines NBRC 105008.</title>
        <authorList>
            <person name="Hosoyama A."/>
            <person name="Uohara A."/>
            <person name="Ohji S."/>
            <person name="Ichikawa N."/>
        </authorList>
    </citation>
    <scope>NUCLEOTIDE SEQUENCE [LARGE SCALE GENOMIC DNA]</scope>
    <source>
        <strain evidence="4 9">NBRC 105008</strain>
    </source>
</reference>
<dbReference type="EMBL" id="BJVF01000002">
    <property type="protein sequence ID" value="GEL11122.1"/>
    <property type="molecule type" value="Genomic_DNA"/>
</dbReference>
<evidence type="ECO:0000256" key="1">
    <source>
        <dbReference type="ARBA" id="ARBA00022630"/>
    </source>
</evidence>
<organism evidence="5 7">
    <name type="scientific">Flavobacterium glycines</name>
    <dbReference type="NCBI Taxonomy" id="551990"/>
    <lineage>
        <taxon>Bacteria</taxon>
        <taxon>Pseudomonadati</taxon>
        <taxon>Bacteroidota</taxon>
        <taxon>Flavobacteriia</taxon>
        <taxon>Flavobacteriales</taxon>
        <taxon>Flavobacteriaceae</taxon>
        <taxon>Flavobacterium</taxon>
    </lineage>
</organism>
<dbReference type="Proteomes" id="UP000321579">
    <property type="component" value="Unassembled WGS sequence"/>
</dbReference>
<sequence length="342" mass="37781">MTETKKISRRELIKQGGLILSALALPFPLTTFLKFNEMTDNKNFDVIIVGGSYAGLSAAMSLGRALRNVLVIDSGLPCNRQTPHSHNFITQDGEKPGVIAEKAKKQVLQYDTVKFLTDLAVNGKKTDKGFEISTQSGQLFSAKKLVFATGLKDIMLNIDGFSECWGISVLHCPYCHGYEVKNQKTGIFANGYGAFHLARLIRNWTKDLTIFTNGKSELTAEQTDEIKRHNISIVEKEITSLKHKDGVVEEIIFADNSTFELKAIYSRPPFEQHCKIPELLGCELTEQGLVKIDALQKTTVDNIFACGDNTNPLRSVPYAVSAGSIAGVAINNAMTEEEFLEK</sequence>
<reference evidence="7" key="1">
    <citation type="submission" date="2016-03" db="EMBL/GenBank/DDBJ databases">
        <title>Draft genome sequence of Paenibacillus glacialis DSM 22343.</title>
        <authorList>
            <person name="Shin S.-K."/>
            <person name="Yi H."/>
        </authorList>
    </citation>
    <scope>NUCLEOTIDE SEQUENCE [LARGE SCALE GENOMIC DNA]</scope>
    <source>
        <strain evidence="7">NBRC 105008</strain>
    </source>
</reference>
<keyword evidence="8" id="KW-1185">Reference proteome</keyword>
<dbReference type="InterPro" id="IPR036188">
    <property type="entry name" value="FAD/NAD-bd_sf"/>
</dbReference>
<accession>A0A1B9DH12</accession>
<keyword evidence="1" id="KW-0285">Flavoprotein</keyword>